<dbReference type="Gene3D" id="3.40.640.10">
    <property type="entry name" value="Type I PLP-dependent aspartate aminotransferase-like (Major domain)"/>
    <property type="match status" value="1"/>
</dbReference>
<proteinExistence type="inferred from homology"/>
<evidence type="ECO:0000256" key="6">
    <source>
        <dbReference type="SAM" id="MobiDB-lite"/>
    </source>
</evidence>
<evidence type="ECO:0000313" key="7">
    <source>
        <dbReference type="EMBL" id="SOD89334.1"/>
    </source>
</evidence>
<dbReference type="GO" id="GO:0003962">
    <property type="term" value="F:cystathionine gamma-synthase activity"/>
    <property type="evidence" value="ECO:0007669"/>
    <property type="project" value="TreeGrafter"/>
</dbReference>
<dbReference type="PANTHER" id="PTHR11808:SF15">
    <property type="entry name" value="CYSTATHIONINE GAMMA-LYASE"/>
    <property type="match status" value="1"/>
</dbReference>
<reference evidence="7 8" key="1">
    <citation type="submission" date="2017-09" db="EMBL/GenBank/DDBJ databases">
        <authorList>
            <person name="Ehlers B."/>
            <person name="Leendertz F.H."/>
        </authorList>
    </citation>
    <scope>NUCLEOTIDE SEQUENCE [LARGE SCALE GENOMIC DNA]</scope>
    <source>
        <strain evidence="7 8">USBA 140</strain>
    </source>
</reference>
<dbReference type="InterPro" id="IPR000277">
    <property type="entry name" value="Cys/Met-Metab_PyrdxlP-dep_enz"/>
</dbReference>
<comment type="similarity">
    <text evidence="2 5">Belongs to the trans-sulfuration enzymes family.</text>
</comment>
<evidence type="ECO:0000256" key="3">
    <source>
        <dbReference type="ARBA" id="ARBA00022898"/>
    </source>
</evidence>
<keyword evidence="3 4" id="KW-0663">Pyridoxal phosphate</keyword>
<keyword evidence="8" id="KW-1185">Reference proteome</keyword>
<dbReference type="GO" id="GO:0005737">
    <property type="term" value="C:cytoplasm"/>
    <property type="evidence" value="ECO:0007669"/>
    <property type="project" value="TreeGrafter"/>
</dbReference>
<dbReference type="NCBIfam" id="NF005871">
    <property type="entry name" value="PRK07811.1"/>
    <property type="match status" value="1"/>
</dbReference>
<evidence type="ECO:0000256" key="4">
    <source>
        <dbReference type="PIRSR" id="PIRSR001434-2"/>
    </source>
</evidence>
<dbReference type="GO" id="GO:0030170">
    <property type="term" value="F:pyridoxal phosphate binding"/>
    <property type="evidence" value="ECO:0007669"/>
    <property type="project" value="InterPro"/>
</dbReference>
<dbReference type="GO" id="GO:0019343">
    <property type="term" value="P:cysteine biosynthetic process via cystathionine"/>
    <property type="evidence" value="ECO:0007669"/>
    <property type="project" value="TreeGrafter"/>
</dbReference>
<feature type="modified residue" description="N6-(pyridoxal phosphate)lysine" evidence="4">
    <location>
        <position position="202"/>
    </location>
</feature>
<dbReference type="GO" id="GO:0004123">
    <property type="term" value="F:cystathionine gamma-lyase activity"/>
    <property type="evidence" value="ECO:0007669"/>
    <property type="project" value="TreeGrafter"/>
</dbReference>
<dbReference type="RefSeq" id="WP_097277102.1">
    <property type="nucleotide sequence ID" value="NZ_OCNJ01000001.1"/>
</dbReference>
<evidence type="ECO:0000256" key="5">
    <source>
        <dbReference type="RuleBase" id="RU362118"/>
    </source>
</evidence>
<gene>
    <name evidence="7" type="ORF">SAMN05421508_101185</name>
</gene>
<dbReference type="InterPro" id="IPR015421">
    <property type="entry name" value="PyrdxlP-dep_Trfase_major"/>
</dbReference>
<dbReference type="CDD" id="cd00614">
    <property type="entry name" value="CGS_like"/>
    <property type="match status" value="1"/>
</dbReference>
<dbReference type="SUPFAM" id="SSF53383">
    <property type="entry name" value="PLP-dependent transferases"/>
    <property type="match status" value="1"/>
</dbReference>
<dbReference type="GO" id="GO:0019346">
    <property type="term" value="P:transsulfuration"/>
    <property type="evidence" value="ECO:0007669"/>
    <property type="project" value="InterPro"/>
</dbReference>
<accession>A0A286G2X1</accession>
<name>A0A286G2X1_9PROT</name>
<dbReference type="InterPro" id="IPR015422">
    <property type="entry name" value="PyrdxlP-dep_Trfase_small"/>
</dbReference>
<evidence type="ECO:0000313" key="8">
    <source>
        <dbReference type="Proteomes" id="UP000219621"/>
    </source>
</evidence>
<evidence type="ECO:0000256" key="1">
    <source>
        <dbReference type="ARBA" id="ARBA00001933"/>
    </source>
</evidence>
<dbReference type="Pfam" id="PF01053">
    <property type="entry name" value="Cys_Met_Meta_PP"/>
    <property type="match status" value="1"/>
</dbReference>
<dbReference type="OrthoDB" id="9790858at2"/>
<protein>
    <submittedName>
        <fullName evidence="7">Cystathionine gamma-lyase</fullName>
    </submittedName>
</protein>
<sequence>MSRNDKTGFGTRAIHAGQQPDPTTGAVMTPIYATSTYAQEGPGEHKGWEYSRSGNPTRKAFEDCLADLEGGTRGLAFASGLAAESCILEMLNPGDHVVAVDDLYGGSFRLFERVRRRSMGLDFSYAPADDLAAIEAAIRPETKIIWIETPTNPLLKIADLAAIAALARRHGVLTVADNTFCSPFIQRPLEQGIDIVVHSVTKYVNGHSDMVGGAIVVGDRPEVAEQLAFLQNATGGILSPFDSFLALRGLKTLHLRMERHSRNAERIAEWLIGRREAEAVFYPGLPDHPGHAVAKRQMPGGFGGMISVRLKTDKAGAVRLLKAMKVFTLAESLGGVESLIGHPATMTHASIDPARRADLGITDGLVRLSVGVEDADDLIADLEQAFAVAEIG</sequence>
<dbReference type="PIRSF" id="PIRSF001434">
    <property type="entry name" value="CGS"/>
    <property type="match status" value="1"/>
</dbReference>
<keyword evidence="7" id="KW-0456">Lyase</keyword>
<dbReference type="PANTHER" id="PTHR11808">
    <property type="entry name" value="TRANS-SULFURATION ENZYME FAMILY MEMBER"/>
    <property type="match status" value="1"/>
</dbReference>
<evidence type="ECO:0000256" key="2">
    <source>
        <dbReference type="ARBA" id="ARBA00009077"/>
    </source>
</evidence>
<dbReference type="InterPro" id="IPR015424">
    <property type="entry name" value="PyrdxlP-dep_Trfase"/>
</dbReference>
<dbReference type="FunFam" id="3.40.640.10:FF:000009">
    <property type="entry name" value="Cystathionine gamma-synthase homolog"/>
    <property type="match status" value="1"/>
</dbReference>
<dbReference type="AlphaFoldDB" id="A0A286G2X1"/>
<dbReference type="Gene3D" id="3.90.1150.10">
    <property type="entry name" value="Aspartate Aminotransferase, domain 1"/>
    <property type="match status" value="1"/>
</dbReference>
<dbReference type="Proteomes" id="UP000219621">
    <property type="component" value="Unassembled WGS sequence"/>
</dbReference>
<organism evidence="7 8">
    <name type="scientific">Caenispirillum bisanense</name>
    <dbReference type="NCBI Taxonomy" id="414052"/>
    <lineage>
        <taxon>Bacteria</taxon>
        <taxon>Pseudomonadati</taxon>
        <taxon>Pseudomonadota</taxon>
        <taxon>Alphaproteobacteria</taxon>
        <taxon>Rhodospirillales</taxon>
        <taxon>Novispirillaceae</taxon>
        <taxon>Caenispirillum</taxon>
    </lineage>
</organism>
<dbReference type="FunFam" id="3.90.1150.10:FF:000008">
    <property type="entry name" value="Cystathionine gamma-synthase"/>
    <property type="match status" value="1"/>
</dbReference>
<feature type="region of interest" description="Disordered" evidence="6">
    <location>
        <begin position="1"/>
        <end position="25"/>
    </location>
</feature>
<comment type="cofactor">
    <cofactor evidence="1 5">
        <name>pyridoxal 5'-phosphate</name>
        <dbReference type="ChEBI" id="CHEBI:597326"/>
    </cofactor>
</comment>
<dbReference type="EMBL" id="OCNJ01000001">
    <property type="protein sequence ID" value="SOD89334.1"/>
    <property type="molecule type" value="Genomic_DNA"/>
</dbReference>